<feature type="domain" description="PPIase FKBP-type" evidence="7">
    <location>
        <begin position="176"/>
        <end position="262"/>
    </location>
</feature>
<keyword evidence="9" id="KW-1185">Reference proteome</keyword>
<dbReference type="Gene3D" id="3.10.50.40">
    <property type="match status" value="2"/>
</dbReference>
<dbReference type="PANTHER" id="PTHR43811">
    <property type="entry name" value="FKBP-TYPE PEPTIDYL-PROLYL CIS-TRANS ISOMERASE FKPA"/>
    <property type="match status" value="1"/>
</dbReference>
<dbReference type="PANTHER" id="PTHR43811:SF19">
    <property type="entry name" value="39 KDA FK506-BINDING NUCLEAR PROTEIN"/>
    <property type="match status" value="1"/>
</dbReference>
<evidence type="ECO:0000313" key="9">
    <source>
        <dbReference type="Proteomes" id="UP000217265"/>
    </source>
</evidence>
<dbReference type="EMBL" id="CP023344">
    <property type="protein sequence ID" value="ATC63728.1"/>
    <property type="molecule type" value="Genomic_DNA"/>
</dbReference>
<feature type="domain" description="PPIase FKBP-type" evidence="7">
    <location>
        <begin position="400"/>
        <end position="485"/>
    </location>
</feature>
<accession>A0A290QEH1</accession>
<dbReference type="SUPFAM" id="SSF54534">
    <property type="entry name" value="FKBP-like"/>
    <property type="match status" value="2"/>
</dbReference>
<evidence type="ECO:0000313" key="8">
    <source>
        <dbReference type="EMBL" id="ATC63728.1"/>
    </source>
</evidence>
<protein>
    <recommendedName>
        <fullName evidence="3 6">peptidylprolyl isomerase</fullName>
        <ecNumber evidence="3 6">5.2.1.8</ecNumber>
    </recommendedName>
</protein>
<dbReference type="GO" id="GO:0006457">
    <property type="term" value="P:protein folding"/>
    <property type="evidence" value="ECO:0007669"/>
    <property type="project" value="InterPro"/>
</dbReference>
<evidence type="ECO:0000256" key="5">
    <source>
        <dbReference type="ARBA" id="ARBA00023235"/>
    </source>
</evidence>
<dbReference type="EC" id="5.2.1.8" evidence="3 6"/>
<dbReference type="OrthoDB" id="185059at2"/>
<proteinExistence type="inferred from homology"/>
<dbReference type="KEGG" id="vbh:CMV30_07050"/>
<evidence type="ECO:0000256" key="2">
    <source>
        <dbReference type="ARBA" id="ARBA00006577"/>
    </source>
</evidence>
<gene>
    <name evidence="8" type="ORF">CMV30_07050</name>
</gene>
<keyword evidence="5 6" id="KW-0413">Isomerase</keyword>
<evidence type="ECO:0000256" key="6">
    <source>
        <dbReference type="PROSITE-ProRule" id="PRU00277"/>
    </source>
</evidence>
<dbReference type="InterPro" id="IPR000774">
    <property type="entry name" value="PPIase_FKBP_N"/>
</dbReference>
<dbReference type="InterPro" id="IPR046357">
    <property type="entry name" value="PPIase_dom_sf"/>
</dbReference>
<organism evidence="8 9">
    <name type="scientific">Nibricoccus aquaticus</name>
    <dbReference type="NCBI Taxonomy" id="2576891"/>
    <lineage>
        <taxon>Bacteria</taxon>
        <taxon>Pseudomonadati</taxon>
        <taxon>Verrucomicrobiota</taxon>
        <taxon>Opitutia</taxon>
        <taxon>Opitutales</taxon>
        <taxon>Opitutaceae</taxon>
        <taxon>Nibricoccus</taxon>
    </lineage>
</organism>
<dbReference type="GO" id="GO:0003755">
    <property type="term" value="F:peptidyl-prolyl cis-trans isomerase activity"/>
    <property type="evidence" value="ECO:0007669"/>
    <property type="project" value="UniProtKB-KW"/>
</dbReference>
<dbReference type="PROSITE" id="PS50059">
    <property type="entry name" value="FKBP_PPIASE"/>
    <property type="match status" value="2"/>
</dbReference>
<evidence type="ECO:0000256" key="4">
    <source>
        <dbReference type="ARBA" id="ARBA00023110"/>
    </source>
</evidence>
<dbReference type="Proteomes" id="UP000217265">
    <property type="component" value="Chromosome"/>
</dbReference>
<name>A0A290QEH1_9BACT</name>
<comment type="similarity">
    <text evidence="2">Belongs to the FKBP-type PPIase family.</text>
</comment>
<dbReference type="Pfam" id="PF00254">
    <property type="entry name" value="FKBP_C"/>
    <property type="match status" value="2"/>
</dbReference>
<dbReference type="AlphaFoldDB" id="A0A290QEH1"/>
<evidence type="ECO:0000256" key="1">
    <source>
        <dbReference type="ARBA" id="ARBA00000971"/>
    </source>
</evidence>
<keyword evidence="4 6" id="KW-0697">Rotamase</keyword>
<sequence>MPHGSILRTRAIFCRRIERWRRRSSRIREGFDFSHMKRVLIFLGAFALGLLPPGYAAESNPDNGLLVEAWGRIVARESNADKFGFDETQRAVLVKGLEAGIAQQPPPQPLDQIYTDVIHFVEVRTAEFRKMQKAENLAAADVYFDALKQKPGVIVLPGGVCCEVLRAGDGESPRADQAVTVTYHARLLDGAEFDSTEQLGAVEIVLSKIIRGWADGIQTMRVGGKARLHVPPALGFSDSDAAMMGIPPGATTVAEIELLAIKDAPMEEQPPPPAPVPPLHEPAGFSERQIIETWGWLLAQERGVARVELSADERFRFIAGLTGALEKRAADFDEAKLYDSVARFVAGRQEAREKMIREKRAAENAVFFEKLKADPEIVSLPSGLCYEVVRPGEGRPPRSDQRVLVNYTGRLIDGTLFDRTDPELGPLEVDVGRVIAGWTEGIQKIGTGGRITLYIPPTLGYGDVSTGGIPVGAVLIFDIELLKVSDVPVE</sequence>
<evidence type="ECO:0000259" key="7">
    <source>
        <dbReference type="PROSITE" id="PS50059"/>
    </source>
</evidence>
<comment type="catalytic activity">
    <reaction evidence="1 6">
        <text>[protein]-peptidylproline (omega=180) = [protein]-peptidylproline (omega=0)</text>
        <dbReference type="Rhea" id="RHEA:16237"/>
        <dbReference type="Rhea" id="RHEA-COMP:10747"/>
        <dbReference type="Rhea" id="RHEA-COMP:10748"/>
        <dbReference type="ChEBI" id="CHEBI:83833"/>
        <dbReference type="ChEBI" id="CHEBI:83834"/>
        <dbReference type="EC" id="5.2.1.8"/>
    </reaction>
</comment>
<evidence type="ECO:0000256" key="3">
    <source>
        <dbReference type="ARBA" id="ARBA00013194"/>
    </source>
</evidence>
<reference evidence="8 9" key="1">
    <citation type="submission" date="2017-09" db="EMBL/GenBank/DDBJ databases">
        <title>Complete genome sequence of Verrucomicrobial strain HZ-65, isolated from freshwater.</title>
        <authorList>
            <person name="Choi A."/>
        </authorList>
    </citation>
    <scope>NUCLEOTIDE SEQUENCE [LARGE SCALE GENOMIC DNA]</scope>
    <source>
        <strain evidence="8 9">HZ-65</strain>
    </source>
</reference>
<dbReference type="Pfam" id="PF01346">
    <property type="entry name" value="FKBP_N"/>
    <property type="match status" value="2"/>
</dbReference>
<dbReference type="InterPro" id="IPR001179">
    <property type="entry name" value="PPIase_FKBP_dom"/>
</dbReference>